<dbReference type="FunFam" id="3.10.20.90:FF:000014">
    <property type="entry name" value="Ubiquitin-60S ribosomal L40 fusion"/>
    <property type="match status" value="1"/>
</dbReference>
<dbReference type="FunFam" id="4.10.1060.50:FF:000001">
    <property type="entry name" value="ubiquitin-60S ribosomal protein L40"/>
    <property type="match status" value="1"/>
</dbReference>
<keyword evidence="8" id="KW-0479">Metal-binding</keyword>
<dbReference type="Pfam" id="PF11781">
    <property type="entry name" value="Zn_ribbon_RRN7"/>
    <property type="match status" value="1"/>
</dbReference>
<keyword evidence="7" id="KW-1017">Isopeptide bond</keyword>
<dbReference type="InterPro" id="IPR033599">
    <property type="entry name" value="TAF1B/Rrn7"/>
</dbReference>
<keyword evidence="9" id="KW-0863">Zinc-finger</keyword>
<evidence type="ECO:0000256" key="9">
    <source>
        <dbReference type="ARBA" id="ARBA00022771"/>
    </source>
</evidence>
<dbReference type="Pfam" id="PF01020">
    <property type="entry name" value="Ribosomal_L40e"/>
    <property type="match status" value="1"/>
</dbReference>
<dbReference type="Gene3D" id="4.10.1060.50">
    <property type="match status" value="1"/>
</dbReference>
<evidence type="ECO:0000256" key="18">
    <source>
        <dbReference type="SAM" id="MobiDB-lite"/>
    </source>
</evidence>
<dbReference type="GO" id="GO:0070860">
    <property type="term" value="C:RNA polymerase I core factor complex"/>
    <property type="evidence" value="ECO:0007669"/>
    <property type="project" value="InterPro"/>
</dbReference>
<evidence type="ECO:0000256" key="12">
    <source>
        <dbReference type="ARBA" id="ARBA00023015"/>
    </source>
</evidence>
<dbReference type="Pfam" id="PF00240">
    <property type="entry name" value="ubiquitin"/>
    <property type="match status" value="1"/>
</dbReference>
<feature type="compositionally biased region" description="Basic and acidic residues" evidence="18">
    <location>
        <begin position="121"/>
        <end position="130"/>
    </location>
</feature>
<dbReference type="PANTHER" id="PTHR31576">
    <property type="entry name" value="TATA BOX-BINDING PROTEIN-ASSOCIATED FACTOR RNA POLYMERASE I SUBUNIT B"/>
    <property type="match status" value="1"/>
</dbReference>
<dbReference type="SMART" id="SM00213">
    <property type="entry name" value="UBQ"/>
    <property type="match status" value="1"/>
</dbReference>
<keyword evidence="16" id="KW-0687">Ribonucleoprotein</keyword>
<feature type="region of interest" description="Disordered" evidence="18">
    <location>
        <begin position="121"/>
        <end position="145"/>
    </location>
</feature>
<dbReference type="GO" id="GO:0000055">
    <property type="term" value="P:ribosomal large subunit export from nucleus"/>
    <property type="evidence" value="ECO:0007669"/>
    <property type="project" value="UniProtKB-ARBA"/>
</dbReference>
<evidence type="ECO:0000256" key="1">
    <source>
        <dbReference type="ARBA" id="ARBA00004496"/>
    </source>
</evidence>
<dbReference type="Gene3D" id="3.10.20.90">
    <property type="entry name" value="Phosphatidylinositol 3-kinase Catalytic Subunit, Chain A, domain 1"/>
    <property type="match status" value="1"/>
</dbReference>
<keyword evidence="10" id="KW-0862">Zinc</keyword>
<comment type="similarity">
    <text evidence="3">Belongs to the RRN7/TAF1B family.</text>
</comment>
<keyword evidence="13" id="KW-0238">DNA-binding</keyword>
<dbReference type="Pfam" id="PF20645">
    <property type="entry name" value="Rrn7_cyclin_C"/>
    <property type="match status" value="1"/>
</dbReference>
<dbReference type="AlphaFoldDB" id="A0A8H4MAP2"/>
<evidence type="ECO:0000256" key="13">
    <source>
        <dbReference type="ARBA" id="ARBA00023125"/>
    </source>
</evidence>
<dbReference type="InterPro" id="IPR029071">
    <property type="entry name" value="Ubiquitin-like_domsf"/>
</dbReference>
<dbReference type="InterPro" id="IPR019956">
    <property type="entry name" value="Ubiquitin_dom"/>
</dbReference>
<dbReference type="InterPro" id="IPR000626">
    <property type="entry name" value="Ubiquitin-like_dom"/>
</dbReference>
<evidence type="ECO:0000256" key="17">
    <source>
        <dbReference type="ARBA" id="ARBA00045962"/>
    </source>
</evidence>
<dbReference type="InterPro" id="IPR038587">
    <property type="entry name" value="Ribosomal_eL40_sf"/>
</dbReference>
<dbReference type="SUPFAM" id="SSF54236">
    <property type="entry name" value="Ubiquitin-like"/>
    <property type="match status" value="1"/>
</dbReference>
<reference evidence="20" key="1">
    <citation type="journal article" date="2020" name="bioRxiv">
        <title>Genomic and phenotypic heterogeneity of clinical isolates of the human pathogens Aspergillus fumigatus, Aspergillus lentulus and Aspergillus fumigatiaffinis.</title>
        <authorList>
            <person name="dos Santos R.A.C."/>
            <person name="Steenwyk J.L."/>
            <person name="Rivero-Menendez O."/>
            <person name="Mead M.E."/>
            <person name="Silva L.P."/>
            <person name="Bastos R.W."/>
            <person name="Alastruey-Izquierdo A."/>
            <person name="Goldman G.H."/>
            <person name="Rokas A."/>
        </authorList>
    </citation>
    <scope>NUCLEOTIDE SEQUENCE</scope>
    <source>
        <strain evidence="20">CNM-CM6805</strain>
    </source>
</reference>
<evidence type="ECO:0000256" key="7">
    <source>
        <dbReference type="ARBA" id="ARBA00022499"/>
    </source>
</evidence>
<dbReference type="Pfam" id="PF20644">
    <property type="entry name" value="Rrn7_cyclin_N"/>
    <property type="match status" value="1"/>
</dbReference>
<proteinExistence type="inferred from homology"/>
<evidence type="ECO:0000313" key="21">
    <source>
        <dbReference type="Proteomes" id="UP000653565"/>
    </source>
</evidence>
<evidence type="ECO:0000313" key="20">
    <source>
        <dbReference type="EMBL" id="KAF4236129.1"/>
    </source>
</evidence>
<dbReference type="PROSITE" id="PS50053">
    <property type="entry name" value="UBIQUITIN_2"/>
    <property type="match status" value="1"/>
</dbReference>
<evidence type="ECO:0000256" key="14">
    <source>
        <dbReference type="ARBA" id="ARBA00023163"/>
    </source>
</evidence>
<dbReference type="GO" id="GO:0005840">
    <property type="term" value="C:ribosome"/>
    <property type="evidence" value="ECO:0007669"/>
    <property type="project" value="UniProtKB-KW"/>
</dbReference>
<keyword evidence="15" id="KW-0539">Nucleus</keyword>
<dbReference type="EMBL" id="JAAAPX010000054">
    <property type="protein sequence ID" value="KAF4236129.1"/>
    <property type="molecule type" value="Genomic_DNA"/>
</dbReference>
<dbReference type="InterPro" id="IPR048538">
    <property type="entry name" value="Rrn7_cyclin_C"/>
</dbReference>
<reference evidence="20" key="2">
    <citation type="submission" date="2020-04" db="EMBL/GenBank/DDBJ databases">
        <authorList>
            <person name="Santos R.A.C."/>
            <person name="Steenwyk J.L."/>
            <person name="Rivero-Menendez O."/>
            <person name="Mead M.E."/>
            <person name="Silva L.P."/>
            <person name="Bastos R.W."/>
            <person name="Alastruey-Izquierdo A."/>
            <person name="Goldman G.H."/>
            <person name="Rokas A."/>
        </authorList>
    </citation>
    <scope>NUCLEOTIDE SEQUENCE</scope>
    <source>
        <strain evidence="20">CNM-CM6805</strain>
    </source>
</reference>
<evidence type="ECO:0000256" key="2">
    <source>
        <dbReference type="ARBA" id="ARBA00004604"/>
    </source>
</evidence>
<dbReference type="GO" id="GO:0042790">
    <property type="term" value="P:nucleolar large rRNA transcription by RNA polymerase I"/>
    <property type="evidence" value="ECO:0007669"/>
    <property type="project" value="TreeGrafter"/>
</dbReference>
<dbReference type="OrthoDB" id="428577at2759"/>
<comment type="similarity">
    <text evidence="4">In the N-terminal section; belongs to the ubiquitin family.</text>
</comment>
<keyword evidence="21" id="KW-1185">Reference proteome</keyword>
<comment type="function">
    <text evidence="17">Component of the ribosome, a large ribonucleoprotein complex responsible for the synthesis of proteins in the cell. The small ribosomal subunit (SSU) binds messenger RNAs (mRNAs) and translates the encoded message by selecting cognate aminoacyl-transfer RNA (tRNA) molecules. The large subunit (LSU) contains the ribosomal catalytic site termed the peptidyl transferase center (PTC), which catalyzes the formation of peptide bonds, thereby polymerizing the amino acids delivered by tRNAs into a polypeptide chain. The nascent polypeptides leave the ribosome through a tunnel in the LSU and interact with protein factors that function in enzymatic processing, targeting, and the membrane insertion of nascent chains at the exit of the ribosomal tunnel. eL40 is essential for translation of a subset of cellular transcripts, including stress response transcripts, such as DDR2.</text>
</comment>
<dbReference type="CDD" id="cd01803">
    <property type="entry name" value="Ubl_ubiquitin"/>
    <property type="match status" value="1"/>
</dbReference>
<feature type="domain" description="Ubiquitin-like" evidence="19">
    <location>
        <begin position="536"/>
        <end position="611"/>
    </location>
</feature>
<evidence type="ECO:0000256" key="15">
    <source>
        <dbReference type="ARBA" id="ARBA00023242"/>
    </source>
</evidence>
<keyword evidence="14" id="KW-0804">Transcription</keyword>
<organism evidence="20 21">
    <name type="scientific">Aspergillus fumigatiaffinis</name>
    <dbReference type="NCBI Taxonomy" id="340414"/>
    <lineage>
        <taxon>Eukaryota</taxon>
        <taxon>Fungi</taxon>
        <taxon>Dikarya</taxon>
        <taxon>Ascomycota</taxon>
        <taxon>Pezizomycotina</taxon>
        <taxon>Eurotiomycetes</taxon>
        <taxon>Eurotiomycetidae</taxon>
        <taxon>Eurotiales</taxon>
        <taxon>Aspergillaceae</taxon>
        <taxon>Aspergillus</taxon>
        <taxon>Aspergillus subgen. Fumigati</taxon>
    </lineage>
</organism>
<comment type="caution">
    <text evidence="20">The sequence shown here is derived from an EMBL/GenBank/DDBJ whole genome shotgun (WGS) entry which is preliminary data.</text>
</comment>
<evidence type="ECO:0000256" key="10">
    <source>
        <dbReference type="ARBA" id="ARBA00022833"/>
    </source>
</evidence>
<dbReference type="GO" id="GO:0016567">
    <property type="term" value="P:protein ubiquitination"/>
    <property type="evidence" value="ECO:0007669"/>
    <property type="project" value="UniProtKB-ARBA"/>
</dbReference>
<evidence type="ECO:0000256" key="6">
    <source>
        <dbReference type="ARBA" id="ARBA00022490"/>
    </source>
</evidence>
<evidence type="ECO:0000256" key="3">
    <source>
        <dbReference type="ARBA" id="ARBA00006899"/>
    </source>
</evidence>
<dbReference type="InterPro" id="IPR001975">
    <property type="entry name" value="Ribosomal_eL40_dom"/>
</dbReference>
<comment type="similarity">
    <text evidence="5">In the C-terminal section; belongs to the eukaryotic ribosomal protein eL40 family.</text>
</comment>
<evidence type="ECO:0000256" key="8">
    <source>
        <dbReference type="ARBA" id="ARBA00022723"/>
    </source>
</evidence>
<dbReference type="PRINTS" id="PR00348">
    <property type="entry name" value="UBIQUITIN"/>
</dbReference>
<dbReference type="PROSITE" id="PS00299">
    <property type="entry name" value="UBIQUITIN_1"/>
    <property type="match status" value="1"/>
</dbReference>
<evidence type="ECO:0000259" key="19">
    <source>
        <dbReference type="PROSITE" id="PS50053"/>
    </source>
</evidence>
<name>A0A8H4MAP2_9EURO</name>
<sequence>MEYTTRGVCGQDGCRETRYYLDNGLWFCRRGHQQEGLQVEEDPDDFGTQGKTSRVKKAVAEKGHKTYRGRQAYTLFLQIYQLILWKQCHALVQGRGFPAQLEVVVRDLWALRLESLSERLNDPAEDDRGPELFSSQPATTLDEPEGTFKLGGRAAQWPRLIDTIGLCYLGCLLMRLPVTIGEFHRMLMREDIPFIRVLRLIPREMRDKLPQEYIALLETTRLIKAEHLHKATLELSLLYHNKFGVQFPALNTPAVLYRYIKRLALPVDVYPAAKRLQSLVGFTFEFPTTVPGRSRPLHLPEVQLITLIVISTKLFFPFDDIKRYPVSTREPSALVLDWKLWGQVQRHFDRRETAGGRIGKGNEILVTEKDVFNMTPAQLDEYMDWYETSWLDHSRVLNPLAEFFPTGLTASEGQTVSDSTEEDAEAMHAMLQTVTSQLKPRKTISDPKADVARPGSLYPRYRTESELPEMARFFYETAAKVAGVSLSTLVRAVSQTETKISRWLDDKRRIEHHGDPTEMDVTDEAGTEDMEAMEDEDIFVKTLTGKTITLDVESSDTIDNVKAKIQDKEGIPPDQQRLIFAGKQLEDGRTLSDYNIQKESTLHLVLRLRGGIIEPSLKALASKYNCEKSICRKCYARLPPRATNCRKKKCGHTNQLRPKKKLK</sequence>
<dbReference type="PANTHER" id="PTHR31576:SF2">
    <property type="entry name" value="TATA BOX-BINDING PROTEIN-ASSOCIATED FACTOR RNA POLYMERASE I SUBUNIT B"/>
    <property type="match status" value="1"/>
</dbReference>
<dbReference type="InterPro" id="IPR048540">
    <property type="entry name" value="Rrn7_cyclin_N"/>
</dbReference>
<accession>A0A8H4MAP2</accession>
<dbReference type="InterPro" id="IPR021752">
    <property type="entry name" value="TF_Rrn7_Zf"/>
</dbReference>
<protein>
    <recommendedName>
        <fullName evidence="19">Ubiquitin-like domain-containing protein</fullName>
    </recommendedName>
</protein>
<dbReference type="SMART" id="SM01377">
    <property type="entry name" value="Ribosomal_L40e"/>
    <property type="match status" value="1"/>
</dbReference>
<keyword evidence="6" id="KW-0963">Cytoplasm</keyword>
<dbReference type="GO" id="GO:0005737">
    <property type="term" value="C:cytoplasm"/>
    <property type="evidence" value="ECO:0007669"/>
    <property type="project" value="UniProtKB-SubCell"/>
</dbReference>
<evidence type="ECO:0000256" key="11">
    <source>
        <dbReference type="ARBA" id="ARBA00022980"/>
    </source>
</evidence>
<dbReference type="GO" id="GO:0008270">
    <property type="term" value="F:zinc ion binding"/>
    <property type="evidence" value="ECO:0007669"/>
    <property type="project" value="UniProtKB-KW"/>
</dbReference>
<comment type="subcellular location">
    <subcellularLocation>
        <location evidence="1">Cytoplasm</location>
    </subcellularLocation>
    <subcellularLocation>
        <location evidence="2">Nucleus</location>
        <location evidence="2">Nucleolus</location>
    </subcellularLocation>
</comment>
<keyword evidence="12" id="KW-0805">Transcription regulation</keyword>
<dbReference type="Proteomes" id="UP000653565">
    <property type="component" value="Unassembled WGS sequence"/>
</dbReference>
<dbReference type="GO" id="GO:0001164">
    <property type="term" value="F:RNA polymerase I core promoter sequence-specific DNA binding"/>
    <property type="evidence" value="ECO:0007669"/>
    <property type="project" value="InterPro"/>
</dbReference>
<evidence type="ECO:0000256" key="16">
    <source>
        <dbReference type="ARBA" id="ARBA00023274"/>
    </source>
</evidence>
<dbReference type="GO" id="GO:1990904">
    <property type="term" value="C:ribonucleoprotein complex"/>
    <property type="evidence" value="ECO:0007669"/>
    <property type="project" value="UniProtKB-KW"/>
</dbReference>
<dbReference type="GO" id="GO:0003735">
    <property type="term" value="F:structural constituent of ribosome"/>
    <property type="evidence" value="ECO:0007669"/>
    <property type="project" value="InterPro"/>
</dbReference>
<gene>
    <name evidence="20" type="ORF">CNMCM6805_007639</name>
</gene>
<evidence type="ECO:0000256" key="4">
    <source>
        <dbReference type="ARBA" id="ARBA00008373"/>
    </source>
</evidence>
<dbReference type="GO" id="GO:0006412">
    <property type="term" value="P:translation"/>
    <property type="evidence" value="ECO:0007669"/>
    <property type="project" value="InterPro"/>
</dbReference>
<dbReference type="InterPro" id="IPR019954">
    <property type="entry name" value="Ubiquitin_CS"/>
</dbReference>
<evidence type="ECO:0000256" key="5">
    <source>
        <dbReference type="ARBA" id="ARBA00010570"/>
    </source>
</evidence>
<keyword evidence="11" id="KW-0689">Ribosomal protein</keyword>